<dbReference type="Proteomes" id="UP000821865">
    <property type="component" value="Chromosome 6"/>
</dbReference>
<protein>
    <submittedName>
        <fullName evidence="1">Uncharacterized protein</fullName>
    </submittedName>
</protein>
<keyword evidence="2" id="KW-1185">Reference proteome</keyword>
<evidence type="ECO:0000313" key="2">
    <source>
        <dbReference type="Proteomes" id="UP000821865"/>
    </source>
</evidence>
<name>A0ACB8CNH7_DERSI</name>
<organism evidence="1 2">
    <name type="scientific">Dermacentor silvarum</name>
    <name type="common">Tick</name>
    <dbReference type="NCBI Taxonomy" id="543639"/>
    <lineage>
        <taxon>Eukaryota</taxon>
        <taxon>Metazoa</taxon>
        <taxon>Ecdysozoa</taxon>
        <taxon>Arthropoda</taxon>
        <taxon>Chelicerata</taxon>
        <taxon>Arachnida</taxon>
        <taxon>Acari</taxon>
        <taxon>Parasitiformes</taxon>
        <taxon>Ixodida</taxon>
        <taxon>Ixodoidea</taxon>
        <taxon>Ixodidae</taxon>
        <taxon>Rhipicephalinae</taxon>
        <taxon>Dermacentor</taxon>
    </lineage>
</organism>
<evidence type="ECO:0000313" key="1">
    <source>
        <dbReference type="EMBL" id="KAH7946399.1"/>
    </source>
</evidence>
<dbReference type="EMBL" id="CM023475">
    <property type="protein sequence ID" value="KAH7946399.1"/>
    <property type="molecule type" value="Genomic_DNA"/>
</dbReference>
<reference evidence="1" key="1">
    <citation type="submission" date="2020-05" db="EMBL/GenBank/DDBJ databases">
        <title>Large-scale comparative analyses of tick genomes elucidate their genetic diversity and vector capacities.</title>
        <authorList>
            <person name="Jia N."/>
            <person name="Wang J."/>
            <person name="Shi W."/>
            <person name="Du L."/>
            <person name="Sun Y."/>
            <person name="Zhan W."/>
            <person name="Jiang J."/>
            <person name="Wang Q."/>
            <person name="Zhang B."/>
            <person name="Ji P."/>
            <person name="Sakyi L.B."/>
            <person name="Cui X."/>
            <person name="Yuan T."/>
            <person name="Jiang B."/>
            <person name="Yang W."/>
            <person name="Lam T.T.-Y."/>
            <person name="Chang Q."/>
            <person name="Ding S."/>
            <person name="Wang X."/>
            <person name="Zhu J."/>
            <person name="Ruan X."/>
            <person name="Zhao L."/>
            <person name="Wei J."/>
            <person name="Que T."/>
            <person name="Du C."/>
            <person name="Cheng J."/>
            <person name="Dai P."/>
            <person name="Han X."/>
            <person name="Huang E."/>
            <person name="Gao Y."/>
            <person name="Liu J."/>
            <person name="Shao H."/>
            <person name="Ye R."/>
            <person name="Li L."/>
            <person name="Wei W."/>
            <person name="Wang X."/>
            <person name="Wang C."/>
            <person name="Yang T."/>
            <person name="Huo Q."/>
            <person name="Li W."/>
            <person name="Guo W."/>
            <person name="Chen H."/>
            <person name="Zhou L."/>
            <person name="Ni X."/>
            <person name="Tian J."/>
            <person name="Zhou Y."/>
            <person name="Sheng Y."/>
            <person name="Liu T."/>
            <person name="Pan Y."/>
            <person name="Xia L."/>
            <person name="Li J."/>
            <person name="Zhao F."/>
            <person name="Cao W."/>
        </authorList>
    </citation>
    <scope>NUCLEOTIDE SEQUENCE</scope>
    <source>
        <strain evidence="1">Dsil-2018</strain>
    </source>
</reference>
<sequence>MSVMALTYERHAVVRFGPCIDTIDFSMLSSSSPDRFDAFGYIRAFDVENSRSQAVKQVWERSRSRQAVYPPPELFSDATLAQVAARRAVILADHGSILLQMAGFCERQNVRTFVVASQPLEKSPFGYIFSRTIDERFFRKLFDKQVPNQLFQLCYRIARYCTASS</sequence>
<comment type="caution">
    <text evidence="1">The sequence shown here is derived from an EMBL/GenBank/DDBJ whole genome shotgun (WGS) entry which is preliminary data.</text>
</comment>
<accession>A0ACB8CNH7</accession>
<gene>
    <name evidence="1" type="ORF">HPB49_024373</name>
</gene>
<proteinExistence type="predicted"/>